<keyword evidence="7" id="KW-1185">Reference proteome</keyword>
<evidence type="ECO:0000313" key="6">
    <source>
        <dbReference type="EMBL" id="SNR54182.1"/>
    </source>
</evidence>
<dbReference type="PROSITE" id="PS50975">
    <property type="entry name" value="ATP_GRASP"/>
    <property type="match status" value="1"/>
</dbReference>
<keyword evidence="2 4" id="KW-0547">Nucleotide-binding</keyword>
<dbReference type="Pfam" id="PF18130">
    <property type="entry name" value="ATPgrasp_N"/>
    <property type="match status" value="1"/>
</dbReference>
<reference evidence="6 7" key="1">
    <citation type="submission" date="2017-06" db="EMBL/GenBank/DDBJ databases">
        <authorList>
            <person name="Kim H.J."/>
            <person name="Triplett B.A."/>
        </authorList>
    </citation>
    <scope>NUCLEOTIDE SEQUENCE [LARGE SCALE GENOMIC DNA]</scope>
    <source>
        <strain evidence="6 7">DSM 43151</strain>
    </source>
</reference>
<evidence type="ECO:0000256" key="3">
    <source>
        <dbReference type="ARBA" id="ARBA00022840"/>
    </source>
</evidence>
<dbReference type="GO" id="GO:0005524">
    <property type="term" value="F:ATP binding"/>
    <property type="evidence" value="ECO:0007669"/>
    <property type="project" value="UniProtKB-UniRule"/>
</dbReference>
<dbReference type="RefSeq" id="WP_179277020.1">
    <property type="nucleotide sequence ID" value="NZ_BOMU01000040.1"/>
</dbReference>
<dbReference type="Gene3D" id="3.30.470.20">
    <property type="entry name" value="ATP-grasp fold, B domain"/>
    <property type="match status" value="1"/>
</dbReference>
<evidence type="ECO:0000256" key="2">
    <source>
        <dbReference type="ARBA" id="ARBA00022741"/>
    </source>
</evidence>
<dbReference type="GO" id="GO:0046872">
    <property type="term" value="F:metal ion binding"/>
    <property type="evidence" value="ECO:0007669"/>
    <property type="project" value="InterPro"/>
</dbReference>
<dbReference type="Pfam" id="PF18603">
    <property type="entry name" value="LAL_C2"/>
    <property type="match status" value="1"/>
</dbReference>
<dbReference type="Gene3D" id="3.40.50.20">
    <property type="match status" value="1"/>
</dbReference>
<dbReference type="Pfam" id="PF13535">
    <property type="entry name" value="ATP-grasp_4"/>
    <property type="match status" value="1"/>
</dbReference>
<accession>A0A238X6C2</accession>
<protein>
    <submittedName>
        <fullName evidence="6">Biotin carboxylase</fullName>
    </submittedName>
</protein>
<name>A0A238X6C2_9ACTN</name>
<dbReference type="InterPro" id="IPR011761">
    <property type="entry name" value="ATP-grasp"/>
</dbReference>
<dbReference type="PANTHER" id="PTHR43585:SF2">
    <property type="entry name" value="ATP-GRASP ENZYME FSQD"/>
    <property type="match status" value="1"/>
</dbReference>
<dbReference type="Proteomes" id="UP000198415">
    <property type="component" value="Unassembled WGS sequence"/>
</dbReference>
<evidence type="ECO:0000256" key="1">
    <source>
        <dbReference type="ARBA" id="ARBA00022598"/>
    </source>
</evidence>
<evidence type="ECO:0000256" key="4">
    <source>
        <dbReference type="PROSITE-ProRule" id="PRU00409"/>
    </source>
</evidence>
<dbReference type="InterPro" id="IPR040570">
    <property type="entry name" value="LAL_C2"/>
</dbReference>
<dbReference type="InterPro" id="IPR041472">
    <property type="entry name" value="BL00235/CARNS1_N"/>
</dbReference>
<dbReference type="AlphaFoldDB" id="A0A238X6C2"/>
<proteinExistence type="predicted"/>
<dbReference type="InterPro" id="IPR052032">
    <property type="entry name" value="ATP-dep_AA_Ligase"/>
</dbReference>
<dbReference type="PANTHER" id="PTHR43585">
    <property type="entry name" value="FUMIPYRROLE BIOSYNTHESIS PROTEIN C"/>
    <property type="match status" value="1"/>
</dbReference>
<evidence type="ECO:0000313" key="7">
    <source>
        <dbReference type="Proteomes" id="UP000198415"/>
    </source>
</evidence>
<keyword evidence="3 4" id="KW-0067">ATP-binding</keyword>
<dbReference type="GO" id="GO:0016874">
    <property type="term" value="F:ligase activity"/>
    <property type="evidence" value="ECO:0007669"/>
    <property type="project" value="UniProtKB-KW"/>
</dbReference>
<sequence length="389" mass="41779">MSRVLIVGARDSSIDYLDDRSITIDLLQSPERLTARQSAVADRVRLVDLHDMPAALEAAAELHADAPLDGVTAFHEAFLVLAARIHEALGIAGNPLLATRAALDKAATRAAVGRSGLRNPYHRVVLDAGQLIDAVREAGLPCVVKPVDGAGSAGVRVISDPAQLVPDTVNRRWPLLVESYIDGPEFSVETVSRDGRHEVIAITEKLVTDGQWRVELGHQLPARLPAELAAHISESVAALLDRLGHRVGPAHTEFRLRDGEPYLIETHTRYGGDRIWEMTGLVTGCFPQPATIAALASRPHPRRDPIAPAAAIRFLTGEPGVVDEVTGVEEAQACPGVHEVVIDAVPGTEVRQLRSSEDRIGYVLATGDDVVQAIAAAEHAASRVRVRLR</sequence>
<dbReference type="EMBL" id="FZNR01000003">
    <property type="protein sequence ID" value="SNR54182.1"/>
    <property type="molecule type" value="Genomic_DNA"/>
</dbReference>
<evidence type="ECO:0000259" key="5">
    <source>
        <dbReference type="PROSITE" id="PS50975"/>
    </source>
</evidence>
<organism evidence="6 7">
    <name type="scientific">Actinoplanes regularis</name>
    <dbReference type="NCBI Taxonomy" id="52697"/>
    <lineage>
        <taxon>Bacteria</taxon>
        <taxon>Bacillati</taxon>
        <taxon>Actinomycetota</taxon>
        <taxon>Actinomycetes</taxon>
        <taxon>Micromonosporales</taxon>
        <taxon>Micromonosporaceae</taxon>
        <taxon>Actinoplanes</taxon>
    </lineage>
</organism>
<feature type="domain" description="ATP-grasp" evidence="5">
    <location>
        <begin position="109"/>
        <end position="296"/>
    </location>
</feature>
<dbReference type="SUPFAM" id="SSF56059">
    <property type="entry name" value="Glutathione synthetase ATP-binding domain-like"/>
    <property type="match status" value="1"/>
</dbReference>
<keyword evidence="1" id="KW-0436">Ligase</keyword>
<gene>
    <name evidence="6" type="ORF">SAMN06264365_10393</name>
</gene>